<comment type="caution">
    <text evidence="2">The sequence shown here is derived from an EMBL/GenBank/DDBJ whole genome shotgun (WGS) entry which is preliminary data.</text>
</comment>
<dbReference type="EMBL" id="AMCI01004222">
    <property type="protein sequence ID" value="EJW98521.1"/>
    <property type="molecule type" value="Genomic_DNA"/>
</dbReference>
<gene>
    <name evidence="2" type="ORF">EVA_13370</name>
</gene>
<feature type="region of interest" description="Disordered" evidence="1">
    <location>
        <begin position="1"/>
        <end position="25"/>
    </location>
</feature>
<organism evidence="2">
    <name type="scientific">gut metagenome</name>
    <dbReference type="NCBI Taxonomy" id="749906"/>
    <lineage>
        <taxon>unclassified sequences</taxon>
        <taxon>metagenomes</taxon>
        <taxon>organismal metagenomes</taxon>
    </lineage>
</organism>
<protein>
    <submittedName>
        <fullName evidence="2">Uncharacterized protein</fullName>
    </submittedName>
</protein>
<name>J9FU68_9ZZZZ</name>
<evidence type="ECO:0000313" key="2">
    <source>
        <dbReference type="EMBL" id="EJW98521.1"/>
    </source>
</evidence>
<evidence type="ECO:0000256" key="1">
    <source>
        <dbReference type="SAM" id="MobiDB-lite"/>
    </source>
</evidence>
<dbReference type="AlphaFoldDB" id="J9FU68"/>
<reference evidence="2" key="1">
    <citation type="journal article" date="2012" name="PLoS ONE">
        <title>Gene sets for utilization of primary and secondary nutrition supplies in the distal gut of endangered iberian lynx.</title>
        <authorList>
            <person name="Alcaide M."/>
            <person name="Messina E."/>
            <person name="Richter M."/>
            <person name="Bargiela R."/>
            <person name="Peplies J."/>
            <person name="Huws S.A."/>
            <person name="Newbold C.J."/>
            <person name="Golyshin P.N."/>
            <person name="Simon M.A."/>
            <person name="Lopez G."/>
            <person name="Yakimov M.M."/>
            <person name="Ferrer M."/>
        </authorList>
    </citation>
    <scope>NUCLEOTIDE SEQUENCE</scope>
</reference>
<feature type="non-terminal residue" evidence="2">
    <location>
        <position position="25"/>
    </location>
</feature>
<proteinExistence type="predicted"/>
<accession>J9FU68</accession>
<sequence length="25" mass="2927">MKIKPSSGKRAAKRRFFKADERFAT</sequence>